<feature type="transmembrane region" description="Helical" evidence="7">
    <location>
        <begin position="88"/>
        <end position="106"/>
    </location>
</feature>
<keyword evidence="9" id="KW-1185">Reference proteome</keyword>
<keyword evidence="4 7" id="KW-1133">Transmembrane helix</keyword>
<keyword evidence="5 7" id="KW-0472">Membrane</keyword>
<dbReference type="OrthoDB" id="28755at2759"/>
<evidence type="ECO:0000313" key="8">
    <source>
        <dbReference type="EMBL" id="KAI6785682.1"/>
    </source>
</evidence>
<feature type="transmembrane region" description="Helical" evidence="7">
    <location>
        <begin position="467"/>
        <end position="494"/>
    </location>
</feature>
<dbReference type="InterPro" id="IPR036259">
    <property type="entry name" value="MFS_trans_sf"/>
</dbReference>
<dbReference type="PANTHER" id="PTHR19432:SF76">
    <property type="entry name" value="TRANSPORTER, PUTATIVE (EUROFUNG)-RELATED"/>
    <property type="match status" value="1"/>
</dbReference>
<dbReference type="GeneID" id="75832499"/>
<evidence type="ECO:0000256" key="5">
    <source>
        <dbReference type="ARBA" id="ARBA00023136"/>
    </source>
</evidence>
<gene>
    <name evidence="8" type="ORF">J7T54_006016</name>
</gene>
<keyword evidence="2" id="KW-0813">Transport</keyword>
<feature type="transmembrane region" description="Helical" evidence="7">
    <location>
        <begin position="16"/>
        <end position="35"/>
    </location>
</feature>
<protein>
    <submittedName>
        <fullName evidence="8">General alpha-glucoside permease-like protein</fullName>
    </submittedName>
</protein>
<dbReference type="EMBL" id="JAGIXG020000001">
    <property type="protein sequence ID" value="KAI6785682.1"/>
    <property type="molecule type" value="Genomic_DNA"/>
</dbReference>
<evidence type="ECO:0000256" key="7">
    <source>
        <dbReference type="SAM" id="Phobius"/>
    </source>
</evidence>
<dbReference type="SUPFAM" id="SSF103473">
    <property type="entry name" value="MFS general substrate transporter"/>
    <property type="match status" value="1"/>
</dbReference>
<evidence type="ECO:0000256" key="3">
    <source>
        <dbReference type="ARBA" id="ARBA00022692"/>
    </source>
</evidence>
<evidence type="ECO:0000256" key="6">
    <source>
        <dbReference type="SAM" id="MobiDB-lite"/>
    </source>
</evidence>
<reference evidence="8" key="1">
    <citation type="journal article" date="2021" name="J Fungi (Basel)">
        <title>Genomic and Metabolomic Analyses of the Marine Fungus Emericellopsis cladophorae: Insights into Saltwater Adaptability Mechanisms and Its Biosynthetic Potential.</title>
        <authorList>
            <person name="Goncalves M.F.M."/>
            <person name="Hilario S."/>
            <person name="Van de Peer Y."/>
            <person name="Esteves A.C."/>
            <person name="Alves A."/>
        </authorList>
    </citation>
    <scope>NUCLEOTIDE SEQUENCE</scope>
    <source>
        <strain evidence="8">MUM 19.33</strain>
    </source>
</reference>
<feature type="transmembrane region" description="Helical" evidence="7">
    <location>
        <begin position="360"/>
        <end position="379"/>
    </location>
</feature>
<evidence type="ECO:0000256" key="2">
    <source>
        <dbReference type="ARBA" id="ARBA00022448"/>
    </source>
</evidence>
<keyword evidence="3 7" id="KW-0812">Transmembrane</keyword>
<comment type="caution">
    <text evidence="8">The sequence shown here is derived from an EMBL/GenBank/DDBJ whole genome shotgun (WGS) entry which is preliminary data.</text>
</comment>
<dbReference type="Proteomes" id="UP001055219">
    <property type="component" value="Unassembled WGS sequence"/>
</dbReference>
<dbReference type="GO" id="GO:0005886">
    <property type="term" value="C:plasma membrane"/>
    <property type="evidence" value="ECO:0007669"/>
    <property type="project" value="TreeGrafter"/>
</dbReference>
<dbReference type="RefSeq" id="XP_051366538.1">
    <property type="nucleotide sequence ID" value="XM_051502859.1"/>
</dbReference>
<feature type="transmembrane region" description="Helical" evidence="7">
    <location>
        <begin position="202"/>
        <end position="222"/>
    </location>
</feature>
<accession>A0A9P9Y8X1</accession>
<feature type="transmembrane region" description="Helical" evidence="7">
    <location>
        <begin position="385"/>
        <end position="410"/>
    </location>
</feature>
<evidence type="ECO:0000313" key="9">
    <source>
        <dbReference type="Proteomes" id="UP001055219"/>
    </source>
</evidence>
<evidence type="ECO:0000256" key="4">
    <source>
        <dbReference type="ARBA" id="ARBA00022989"/>
    </source>
</evidence>
<organism evidence="8 9">
    <name type="scientific">Emericellopsis cladophorae</name>
    <dbReference type="NCBI Taxonomy" id="2686198"/>
    <lineage>
        <taxon>Eukaryota</taxon>
        <taxon>Fungi</taxon>
        <taxon>Dikarya</taxon>
        <taxon>Ascomycota</taxon>
        <taxon>Pezizomycotina</taxon>
        <taxon>Sordariomycetes</taxon>
        <taxon>Hypocreomycetidae</taxon>
        <taxon>Hypocreales</taxon>
        <taxon>Bionectriaceae</taxon>
        <taxon>Emericellopsis</taxon>
    </lineage>
</organism>
<comment type="subcellular location">
    <subcellularLocation>
        <location evidence="1">Membrane</location>
        <topology evidence="1">Multi-pass membrane protein</topology>
    </subcellularLocation>
</comment>
<dbReference type="GO" id="GO:0008506">
    <property type="term" value="F:sucrose:proton symporter activity"/>
    <property type="evidence" value="ECO:0007669"/>
    <property type="project" value="TreeGrafter"/>
</dbReference>
<evidence type="ECO:0000256" key="1">
    <source>
        <dbReference type="ARBA" id="ARBA00004141"/>
    </source>
</evidence>
<feature type="transmembrane region" description="Helical" evidence="7">
    <location>
        <begin position="55"/>
        <end position="76"/>
    </location>
</feature>
<proteinExistence type="predicted"/>
<name>A0A9P9Y8X1_9HYPO</name>
<feature type="transmembrane region" description="Helical" evidence="7">
    <location>
        <begin position="126"/>
        <end position="144"/>
    </location>
</feature>
<sequence length="563" mass="60447">MATWTGTPGVRGGSEAAQMALLTFGAIGITFTWGIEMTYCTPYLLDLGLTKSNTSLVWIAGPLSGLIVQPVVGALADASTSKYGRRRPLMLLGTALVAVCLLVLGFTKEIVGLVQADEEKAKRPTIALAVLAIYAVDFAINAVMSCSRSLIVDTLTVDKQQTGAAWFSRMSSVGHVVGYGLGAADLVGIFGKWMGDTQFKQLTIIAMVFMVVTNGITCWAVTERVLVAAAPSDAKGHFQIFRQIWSTILNMPPRVQAICRAQFWSWLGWFPYMFYGTTWIGETYFRYDVPKDAVASGDMLGDMGRIGSTSMVITSIITLTAAFVLPLLVESPDRKSATPWMPQSMSGFVARLGKYRPNILTTWIFGHLVFSAAMSMAPFATSYRFATFLVCLCGLPWTIAIWAPVALLGVEVNRMSAGDTSTPPQYRRVSHNDGSIDGEDEDDIEMLSAEDPMHAPEVKASGELSGIYFGILNIFTTLPQFVGTFINMIVFAILEPGKSLDVGVGHGGAGAGVGVGAGSGDESAPEDSAELTRDGPNAIAISLFIGAMSTVYAAWATRKLRYL</sequence>
<feature type="transmembrane region" description="Helical" evidence="7">
    <location>
        <begin position="538"/>
        <end position="557"/>
    </location>
</feature>
<feature type="region of interest" description="Disordered" evidence="6">
    <location>
        <begin position="419"/>
        <end position="440"/>
    </location>
</feature>
<dbReference type="AlphaFoldDB" id="A0A9P9Y8X1"/>
<feature type="transmembrane region" description="Helical" evidence="7">
    <location>
        <begin position="306"/>
        <end position="329"/>
    </location>
</feature>
<dbReference type="PANTHER" id="PTHR19432">
    <property type="entry name" value="SUGAR TRANSPORTER"/>
    <property type="match status" value="1"/>
</dbReference>
<reference evidence="8" key="2">
    <citation type="submission" date="2022-07" db="EMBL/GenBank/DDBJ databases">
        <authorList>
            <person name="Goncalves M.F.M."/>
            <person name="Hilario S."/>
            <person name="Van De Peer Y."/>
            <person name="Esteves A.C."/>
            <person name="Alves A."/>
        </authorList>
    </citation>
    <scope>NUCLEOTIDE SEQUENCE</scope>
    <source>
        <strain evidence="8">MUM 19.33</strain>
    </source>
</reference>
<dbReference type="Pfam" id="PF13347">
    <property type="entry name" value="MFS_2"/>
    <property type="match status" value="1"/>
</dbReference>
<dbReference type="Gene3D" id="1.20.1250.20">
    <property type="entry name" value="MFS general substrate transporter like domains"/>
    <property type="match status" value="1"/>
</dbReference>